<keyword evidence="3" id="KW-1185">Reference proteome</keyword>
<comment type="caution">
    <text evidence="2">The sequence shown here is derived from an EMBL/GenBank/DDBJ whole genome shotgun (WGS) entry which is preliminary data.</text>
</comment>
<dbReference type="AlphaFoldDB" id="A0A098TIY1"/>
<organism evidence="2 3">
    <name type="scientific">Neosynechococcus sphagnicola sy1</name>
    <dbReference type="NCBI Taxonomy" id="1497020"/>
    <lineage>
        <taxon>Bacteria</taxon>
        <taxon>Bacillati</taxon>
        <taxon>Cyanobacteriota</taxon>
        <taxon>Cyanophyceae</taxon>
        <taxon>Neosynechococcales</taxon>
        <taxon>Neosynechococcaceae</taxon>
        <taxon>Neosynechococcus</taxon>
    </lineage>
</organism>
<gene>
    <name evidence="2" type="ORF">DO97_13245</name>
</gene>
<proteinExistence type="predicted"/>
<feature type="transmembrane region" description="Helical" evidence="1">
    <location>
        <begin position="272"/>
        <end position="289"/>
    </location>
</feature>
<dbReference type="Proteomes" id="UP000030170">
    <property type="component" value="Unassembled WGS sequence"/>
</dbReference>
<evidence type="ECO:0000256" key="1">
    <source>
        <dbReference type="SAM" id="Phobius"/>
    </source>
</evidence>
<evidence type="ECO:0000313" key="3">
    <source>
        <dbReference type="Proteomes" id="UP000030170"/>
    </source>
</evidence>
<dbReference type="RefSeq" id="WP_036535001.1">
    <property type="nucleotide sequence ID" value="NZ_JJML01000041.1"/>
</dbReference>
<sequence>MEDNQEIQPVPMIFAEDSITFGLNENSFKDFMVGLLGKPEQIEGYVEGAFEVNVTNLQDLYSKIDNRVIRQHDALLLEFKAELFFDDDSSIMFNTIGNLISHQETRSVVCTGFNFTWSYLVTFSKGKPPERQEISVFANTDYGKKRKKHRSLILSLLSNTDLEVPKVNYSIRCTEKTWGSDLTEIIKAALKANIVRGSFLLNFRSSLIQVSITLFYFIWMLVWFNIVDKVKAVQGRELLNLDGFLGNSVDNSIKLDRLLVMARENLFPSNSYFMPTMVISFIVVGLSYSHSHSSGIQS</sequence>
<keyword evidence="1" id="KW-1133">Transmembrane helix</keyword>
<dbReference type="OrthoDB" id="7069095at2"/>
<feature type="transmembrane region" description="Helical" evidence="1">
    <location>
        <begin position="206"/>
        <end position="226"/>
    </location>
</feature>
<keyword evidence="1" id="KW-0472">Membrane</keyword>
<protein>
    <submittedName>
        <fullName evidence="2">Uncharacterized protein</fullName>
    </submittedName>
</protein>
<name>A0A098TIY1_9CYAN</name>
<dbReference type="EMBL" id="JJML01000041">
    <property type="protein sequence ID" value="KGF72001.1"/>
    <property type="molecule type" value="Genomic_DNA"/>
</dbReference>
<reference evidence="2 3" key="1">
    <citation type="journal article" date="2014" name="Mol. Ecol.">
        <title>Evolution of Synechococcus.</title>
        <authorList>
            <person name="Dvorak P."/>
            <person name="Casamatta D."/>
            <person name="Hasler P."/>
            <person name="Poulickova A."/>
            <person name="Ondrej V."/>
            <person name="Sanges R."/>
        </authorList>
    </citation>
    <scope>NUCLEOTIDE SEQUENCE [LARGE SCALE GENOMIC DNA]</scope>
    <source>
        <strain evidence="2 3">CAUP A 1101</strain>
    </source>
</reference>
<keyword evidence="1" id="KW-0812">Transmembrane</keyword>
<accession>A0A098TIY1</accession>
<dbReference type="STRING" id="1497020.DO97_13245"/>
<evidence type="ECO:0000313" key="2">
    <source>
        <dbReference type="EMBL" id="KGF72001.1"/>
    </source>
</evidence>